<gene>
    <name evidence="11" type="ORF">V6N12_042421</name>
</gene>
<keyword evidence="12" id="KW-1185">Reference proteome</keyword>
<evidence type="ECO:0000259" key="10">
    <source>
        <dbReference type="Pfam" id="PF08263"/>
    </source>
</evidence>
<evidence type="ECO:0000256" key="8">
    <source>
        <dbReference type="ARBA" id="ARBA00023316"/>
    </source>
</evidence>
<proteinExistence type="predicted"/>
<evidence type="ECO:0000256" key="4">
    <source>
        <dbReference type="ARBA" id="ARBA00022614"/>
    </source>
</evidence>
<dbReference type="Proteomes" id="UP001472677">
    <property type="component" value="Unassembled WGS sequence"/>
</dbReference>
<dbReference type="InterPro" id="IPR032675">
    <property type="entry name" value="LRR_dom_sf"/>
</dbReference>
<dbReference type="InterPro" id="IPR013210">
    <property type="entry name" value="LRR_N_plant-typ"/>
</dbReference>
<evidence type="ECO:0000256" key="6">
    <source>
        <dbReference type="ARBA" id="ARBA00022737"/>
    </source>
</evidence>
<evidence type="ECO:0000256" key="1">
    <source>
        <dbReference type="ARBA" id="ARBA00004191"/>
    </source>
</evidence>
<comment type="subcellular location">
    <subcellularLocation>
        <location evidence="1">Secreted</location>
        <location evidence="1">Cell wall</location>
    </subcellularLocation>
</comment>
<evidence type="ECO:0000256" key="2">
    <source>
        <dbReference type="ARBA" id="ARBA00022512"/>
    </source>
</evidence>
<evidence type="ECO:0000256" key="9">
    <source>
        <dbReference type="ARBA" id="ARBA00041871"/>
    </source>
</evidence>
<feature type="domain" description="Leucine-rich repeat-containing N-terminal plant-type" evidence="10">
    <location>
        <begin position="79"/>
        <end position="112"/>
    </location>
</feature>
<keyword evidence="4" id="KW-0433">Leucine-rich repeat</keyword>
<organism evidence="11 12">
    <name type="scientific">Hibiscus sabdariffa</name>
    <name type="common">roselle</name>
    <dbReference type="NCBI Taxonomy" id="183260"/>
    <lineage>
        <taxon>Eukaryota</taxon>
        <taxon>Viridiplantae</taxon>
        <taxon>Streptophyta</taxon>
        <taxon>Embryophyta</taxon>
        <taxon>Tracheophyta</taxon>
        <taxon>Spermatophyta</taxon>
        <taxon>Magnoliopsida</taxon>
        <taxon>eudicotyledons</taxon>
        <taxon>Gunneridae</taxon>
        <taxon>Pentapetalae</taxon>
        <taxon>rosids</taxon>
        <taxon>malvids</taxon>
        <taxon>Malvales</taxon>
        <taxon>Malvaceae</taxon>
        <taxon>Malvoideae</taxon>
        <taxon>Hibiscus</taxon>
    </lineage>
</organism>
<keyword evidence="5" id="KW-0732">Signal</keyword>
<protein>
    <recommendedName>
        <fullName evidence="9">Cell wall hydroxyproline-rich glycoprotein</fullName>
    </recommendedName>
</protein>
<evidence type="ECO:0000313" key="12">
    <source>
        <dbReference type="Proteomes" id="UP001472677"/>
    </source>
</evidence>
<dbReference type="SUPFAM" id="SSF52058">
    <property type="entry name" value="L domain-like"/>
    <property type="match status" value="1"/>
</dbReference>
<dbReference type="InterPro" id="IPR051582">
    <property type="entry name" value="LRR_extensin-like_regulator"/>
</dbReference>
<accession>A0ABR2EGD8</accession>
<keyword evidence="7" id="KW-0379">Hydroxylation</keyword>
<sequence>MKNILVTNNVVVLVLGLFVTFTHIPFTIARRNPAFTHATSEDSARVLYYSHELGSGGEFDSVPSALTFDNSRLKRAYVALQAMKQTMISDPFNLTSNWVGSNVCNYTGVFCSPSLDDPTIKTVAGIDLNHGDIAGNLPEELGLLDDIALFHVNSNRFCGKLPRSLEKMKHLYELDVSNNRFAGKFPHVVLRMPNLKYLDLRFNNFEGKVPKELFEKKLDAIFINDNRFGFALPDNMGNSPVTVIVLANNMFHGCLPTTMGNMSDTLNEMVLSNNGLHSCLPKEIGSLKNFQVLDARNNKLMGELPSSIGEMKSLERLDLSHNMFSGAVPGTVCSMPNLKKFNYNHNFFNGEAPTCLDLEESDDVKNCFHARPVQRSRLQCKMFLIRARARPQNCKRL</sequence>
<keyword evidence="2" id="KW-0134">Cell wall</keyword>
<name>A0ABR2EGD8_9ROSI</name>
<dbReference type="InterPro" id="IPR001611">
    <property type="entry name" value="Leu-rich_rpt"/>
</dbReference>
<evidence type="ECO:0000256" key="7">
    <source>
        <dbReference type="ARBA" id="ARBA00023278"/>
    </source>
</evidence>
<dbReference type="Gene3D" id="3.80.10.10">
    <property type="entry name" value="Ribonuclease Inhibitor"/>
    <property type="match status" value="2"/>
</dbReference>
<dbReference type="Pfam" id="PF00560">
    <property type="entry name" value="LRR_1"/>
    <property type="match status" value="3"/>
</dbReference>
<evidence type="ECO:0000256" key="3">
    <source>
        <dbReference type="ARBA" id="ARBA00022525"/>
    </source>
</evidence>
<keyword evidence="6" id="KW-0677">Repeat</keyword>
<evidence type="ECO:0000313" key="11">
    <source>
        <dbReference type="EMBL" id="KAK8559138.1"/>
    </source>
</evidence>
<evidence type="ECO:0000256" key="5">
    <source>
        <dbReference type="ARBA" id="ARBA00022729"/>
    </source>
</evidence>
<comment type="caution">
    <text evidence="11">The sequence shown here is derived from an EMBL/GenBank/DDBJ whole genome shotgun (WGS) entry which is preliminary data.</text>
</comment>
<keyword evidence="8" id="KW-0961">Cell wall biogenesis/degradation</keyword>
<dbReference type="Pfam" id="PF08263">
    <property type="entry name" value="LRRNT_2"/>
    <property type="match status" value="1"/>
</dbReference>
<dbReference type="PANTHER" id="PTHR32093:SF125">
    <property type="entry name" value="LEUCINE-RICH REPEAT-CONTAINING N-TERMINAL PLANT-TYPE DOMAIN-CONTAINING PROTEIN"/>
    <property type="match status" value="1"/>
</dbReference>
<reference evidence="11 12" key="1">
    <citation type="journal article" date="2024" name="G3 (Bethesda)">
        <title>Genome assembly of Hibiscus sabdariffa L. provides insights into metabolisms of medicinal natural products.</title>
        <authorList>
            <person name="Kim T."/>
        </authorList>
    </citation>
    <scope>NUCLEOTIDE SEQUENCE [LARGE SCALE GENOMIC DNA]</scope>
    <source>
        <strain evidence="11">TK-2024</strain>
        <tissue evidence="11">Old leaves</tissue>
    </source>
</reference>
<dbReference type="PANTHER" id="PTHR32093">
    <property type="entry name" value="LEUCINE-RICH REPEAT EXTENSIN-LIKE PROTEIN 3-RELATED"/>
    <property type="match status" value="1"/>
</dbReference>
<dbReference type="EMBL" id="JBBPBM010000015">
    <property type="protein sequence ID" value="KAK8559138.1"/>
    <property type="molecule type" value="Genomic_DNA"/>
</dbReference>
<keyword evidence="3" id="KW-0964">Secreted</keyword>